<evidence type="ECO:0000313" key="1">
    <source>
        <dbReference type="EMBL" id="RMR22586.1"/>
    </source>
</evidence>
<protein>
    <submittedName>
        <fullName evidence="1">Putative DNA primase</fullName>
    </submittedName>
</protein>
<proteinExistence type="predicted"/>
<accession>A0A3M4T5Z9</accession>
<comment type="caution">
    <text evidence="1">The sequence shown here is derived from an EMBL/GenBank/DDBJ whole genome shotgun (WGS) entry which is preliminary data.</text>
</comment>
<dbReference type="AlphaFoldDB" id="A0A3M4T5Z9"/>
<sequence length="165" mass="18026">MVPFFNASGTFKTLQYIPPEGEKFLFKDAPKQEHFLVVGGPLDPVNPILYAEGYATARRLNLATGLPVVMTIDAGNMVAVAKVLHQQYPDSRHLFMADFDHAKDVNKGLIMANEAAITKDSFKRDSYHEPPKTLLVGRFTAGLFCAGNGRQCGLSDHSSGCPKAQ</sequence>
<evidence type="ECO:0000313" key="2">
    <source>
        <dbReference type="Proteomes" id="UP000271097"/>
    </source>
</evidence>
<dbReference type="Proteomes" id="UP000271097">
    <property type="component" value="Unassembled WGS sequence"/>
</dbReference>
<name>A0A3M4T5Z9_PSEA0</name>
<reference evidence="1 2" key="1">
    <citation type="submission" date="2018-08" db="EMBL/GenBank/DDBJ databases">
        <title>Recombination of ecologically and evolutionarily significant loci maintains genetic cohesion in the Pseudomonas syringae species complex.</title>
        <authorList>
            <person name="Dillon M."/>
            <person name="Thakur S."/>
            <person name="Almeida R.N.D."/>
            <person name="Weir B.S."/>
            <person name="Guttman D.S."/>
        </authorList>
    </citation>
    <scope>NUCLEOTIDE SEQUENCE [LARGE SCALE GENOMIC DNA]</scope>
    <source>
        <strain evidence="1 2">ICMP 5931</strain>
    </source>
</reference>
<organism evidence="1 2">
    <name type="scientific">Pseudomonas amygdali pv. ulmi</name>
    <dbReference type="NCBI Taxonomy" id="251720"/>
    <lineage>
        <taxon>Bacteria</taxon>
        <taxon>Pseudomonadati</taxon>
        <taxon>Pseudomonadota</taxon>
        <taxon>Gammaproteobacteria</taxon>
        <taxon>Pseudomonadales</taxon>
        <taxon>Pseudomonadaceae</taxon>
        <taxon>Pseudomonas</taxon>
        <taxon>Pseudomonas amygdali</taxon>
    </lineage>
</organism>
<gene>
    <name evidence="1" type="ORF">ALP90_00817</name>
</gene>
<dbReference type="EMBL" id="RBRS01000090">
    <property type="protein sequence ID" value="RMR22586.1"/>
    <property type="molecule type" value="Genomic_DNA"/>
</dbReference>